<organism evidence="2">
    <name type="scientific">Magnusiomyces paraingens</name>
    <dbReference type="NCBI Taxonomy" id="2606893"/>
    <lineage>
        <taxon>Eukaryota</taxon>
        <taxon>Fungi</taxon>
        <taxon>Dikarya</taxon>
        <taxon>Ascomycota</taxon>
        <taxon>Saccharomycotina</taxon>
        <taxon>Dipodascomycetes</taxon>
        <taxon>Dipodascales</taxon>
        <taxon>Dipodascaceae</taxon>
        <taxon>Magnusiomyces</taxon>
    </lineage>
</organism>
<dbReference type="PANTHER" id="PTHR33642:SF4">
    <property type="entry name" value="COX1_OXI3 INTRON 1 PROTEIN-RELATED"/>
    <property type="match status" value="1"/>
</dbReference>
<keyword evidence="2" id="KW-0496">Mitochondrion</keyword>
<dbReference type="EMBL" id="MN317087">
    <property type="protein sequence ID" value="QGZ08705.1"/>
    <property type="molecule type" value="Genomic_DNA"/>
</dbReference>
<dbReference type="Pfam" id="PF00078">
    <property type="entry name" value="RVT_1"/>
    <property type="match status" value="2"/>
</dbReference>
<sequence>MTPGIDGETLDGMSIDKIEKMRSLLRAGKYKFSPTREVTIPKPGKNEFRPTKVGSPNEKIVQKAITQIMEAYYDPLFQDVSHGFRPKRGIQTALTQIDSNFQSMRWVMEADLRKAFDSIDHNKLMNMLKRDIKDDKVMALIKSGTEAGYLDEIGKFHESVVGTPQGNITSPLTCNMFTNEFDKYIEELRKEYETVGNPRVLTREYKDVTNKMKQYKWSMEKGEEITVESQEYFKELMKDTMKTDRVDYENRPIKIKYVRYADDFMIGIEGPYKLAETIYNKMDKFLRDNLSTELNKEKTVITDMQKSPMKFTGFYMKSMEANEKMMERMKISDRLMMRRKKVRTSFFFDYEKTLKRLIEKGFIRWRPDKNNSGKNMMLRGRFKGNLMNLDHMDMVNYYNSMMRGLYNMYNMCRNMNNTARMTWTLEESYVLTLARKFRTSSMKKVYDKFGKNLSARKMVDNEVKTMDTFRPDSYERKSMKTWKKVVNMVNPEDLTRINWNRKYTKSNLFEKCVICNAESNIEMHHVRSIKTMKDKTKGTDFFTKQMSKINRKQIPLCRDHHMKTHRKKTNAAEIKTYKRSVSN</sequence>
<dbReference type="InterPro" id="IPR043502">
    <property type="entry name" value="DNA/RNA_pol_sf"/>
</dbReference>
<dbReference type="GO" id="GO:0003964">
    <property type="term" value="F:RNA-directed DNA polymerase activity"/>
    <property type="evidence" value="ECO:0007669"/>
    <property type="project" value="TreeGrafter"/>
</dbReference>
<dbReference type="CDD" id="cd01651">
    <property type="entry name" value="RT_G2_intron"/>
    <property type="match status" value="1"/>
</dbReference>
<dbReference type="PANTHER" id="PTHR33642">
    <property type="entry name" value="COX1/OXI3 INTRON 1 PROTEIN-RELATED"/>
    <property type="match status" value="1"/>
</dbReference>
<dbReference type="InterPro" id="IPR024937">
    <property type="entry name" value="Domain_X"/>
</dbReference>
<name>A0A6B9ISM2_9ASCO</name>
<dbReference type="Pfam" id="PF01348">
    <property type="entry name" value="Intron_maturas2"/>
    <property type="match status" value="1"/>
</dbReference>
<dbReference type="PROSITE" id="PS50878">
    <property type="entry name" value="RT_POL"/>
    <property type="match status" value="1"/>
</dbReference>
<feature type="domain" description="Reverse transcriptase" evidence="1">
    <location>
        <begin position="21"/>
        <end position="316"/>
    </location>
</feature>
<dbReference type="GO" id="GO:0090615">
    <property type="term" value="P:mitochondrial mRNA processing"/>
    <property type="evidence" value="ECO:0007669"/>
    <property type="project" value="TreeGrafter"/>
</dbReference>
<protein>
    <recommendedName>
        <fullName evidence="1">Reverse transcriptase domain-containing protein</fullName>
    </recommendedName>
</protein>
<dbReference type="GO" id="GO:0006315">
    <property type="term" value="P:homing of group II introns"/>
    <property type="evidence" value="ECO:0007669"/>
    <property type="project" value="TreeGrafter"/>
</dbReference>
<evidence type="ECO:0000313" key="2">
    <source>
        <dbReference type="EMBL" id="QGZ08705.1"/>
    </source>
</evidence>
<dbReference type="AlphaFoldDB" id="A0A6B9ISM2"/>
<accession>A0A6B9ISM2</accession>
<dbReference type="SMART" id="SM00507">
    <property type="entry name" value="HNHc"/>
    <property type="match status" value="1"/>
</dbReference>
<dbReference type="InterPro" id="IPR003615">
    <property type="entry name" value="HNH_nuc"/>
</dbReference>
<dbReference type="GO" id="GO:0005739">
    <property type="term" value="C:mitochondrion"/>
    <property type="evidence" value="ECO:0007669"/>
    <property type="project" value="TreeGrafter"/>
</dbReference>
<geneLocation type="mitochondrion" evidence="2"/>
<evidence type="ECO:0000259" key="1">
    <source>
        <dbReference type="PROSITE" id="PS50878"/>
    </source>
</evidence>
<reference evidence="2" key="1">
    <citation type="journal article" date="2019" name="Microbiol. Resour. Announc.">
        <title>Genome Sequence of the Yeast Saprochaete ingens CBS 517.90.</title>
        <authorList>
            <person name="Hodorova V."/>
            <person name="Lichancova H."/>
            <person name="Zubenko S."/>
            <person name="Sienkiewicz K."/>
            <person name="Penir S.M.U."/>
            <person name="Afanasyev P."/>
            <person name="Boceck D."/>
            <person name="Bonnin S."/>
            <person name="Hakobyan S."/>
            <person name="Smyczynska U."/>
            <person name="Zhivkoplias E."/>
            <person name="Zlatohurska M."/>
            <person name="Tralle E."/>
            <person name="Frolova A."/>
            <person name="Pryszcz L.P."/>
            <person name="Brejova B."/>
            <person name="Vinar T."/>
            <person name="Nosek J."/>
        </authorList>
    </citation>
    <scope>NUCLEOTIDE SEQUENCE</scope>
    <source>
        <strain evidence="2">CBS 517.90</strain>
    </source>
</reference>
<dbReference type="CDD" id="cd00085">
    <property type="entry name" value="HNHc"/>
    <property type="match status" value="1"/>
</dbReference>
<gene>
    <name evidence="2" type="primary">orf583</name>
</gene>
<proteinExistence type="predicted"/>
<dbReference type="SUPFAM" id="SSF56672">
    <property type="entry name" value="DNA/RNA polymerases"/>
    <property type="match status" value="1"/>
</dbReference>
<dbReference type="InterPro" id="IPR000477">
    <property type="entry name" value="RT_dom"/>
</dbReference>